<comment type="subcellular location">
    <subcellularLocation>
        <location evidence="1">Cell membrane</location>
        <topology evidence="1">Multi-pass membrane protein</topology>
    </subcellularLocation>
</comment>
<dbReference type="InterPro" id="IPR027379">
    <property type="entry name" value="CLS_N"/>
</dbReference>
<dbReference type="PANTHER" id="PTHR21248:SF22">
    <property type="entry name" value="PHOSPHOLIPASE D"/>
    <property type="match status" value="1"/>
</dbReference>
<dbReference type="Gene3D" id="3.30.870.10">
    <property type="entry name" value="Endonuclease Chain A"/>
    <property type="match status" value="2"/>
</dbReference>
<dbReference type="PANTHER" id="PTHR21248">
    <property type="entry name" value="CARDIOLIPIN SYNTHASE"/>
    <property type="match status" value="1"/>
</dbReference>
<keyword evidence="3" id="KW-0444">Lipid biosynthesis</keyword>
<dbReference type="KEGG" id="hbs:IPV69_03325"/>
<keyword evidence="4" id="KW-0808">Transferase</keyword>
<sequence length="479" mass="53768">MTHLATLYLISEWTIRLIMLLHVPQKRTPAAARTWLLIIFLLPWPGLIVYMLIGRPYLPEKRRRARELASRQIIEIQKRIGRHHVATPELPANLAQASSLAAHLGDFEPFSGNEVELLDDYEGAIDRLIADIDAAVHHAHLLFYIVAPDCTGRRVCDALIRAAKRGVNARLLVDGVGSKGFLKRMAAEVRSSGVEVITLLPTGFFRQNAARFDLRNHRKIAVIDGQIGYTGSQNIVDPEFVPGRPNEELMMRITGPLVMQLQAVFLADRFAETADSILTPDLLPPPMLQAPAEGKPTGVTAQLLPSGPGYQHENGQELIVALLHGAKERVVIATPYFIPDEPLLQAMQSAVLRGVDVRLVVSEKSNQLITEFAQQSFYDELLAAKIKVYRYRPRFLHAKHLSIDDRICVIGTSNMDIRSFKLNAEVVAIFYDIDVTRRLRVIQERYFAGSVILAADEWARRPAWRRLIQNIARMADALL</sequence>
<dbReference type="Proteomes" id="UP000593765">
    <property type="component" value="Chromosome"/>
</dbReference>
<dbReference type="InterPro" id="IPR022924">
    <property type="entry name" value="Cardiolipin_synthase"/>
</dbReference>
<evidence type="ECO:0000256" key="12">
    <source>
        <dbReference type="NCBIfam" id="TIGR04265"/>
    </source>
</evidence>
<dbReference type="NCBIfam" id="TIGR04265">
    <property type="entry name" value="bac_cardiolipin"/>
    <property type="match status" value="1"/>
</dbReference>
<dbReference type="InterPro" id="IPR001736">
    <property type="entry name" value="PLipase_D/transphosphatidylase"/>
</dbReference>
<proteinExistence type="predicted"/>
<evidence type="ECO:0000256" key="13">
    <source>
        <dbReference type="SAM" id="Phobius"/>
    </source>
</evidence>
<evidence type="ECO:0000256" key="4">
    <source>
        <dbReference type="ARBA" id="ARBA00022679"/>
    </source>
</evidence>
<dbReference type="EC" id="2.7.8.-" evidence="12"/>
<evidence type="ECO:0000256" key="1">
    <source>
        <dbReference type="ARBA" id="ARBA00004651"/>
    </source>
</evidence>
<dbReference type="SMART" id="SM00155">
    <property type="entry name" value="PLDc"/>
    <property type="match status" value="2"/>
</dbReference>
<evidence type="ECO:0000256" key="7">
    <source>
        <dbReference type="ARBA" id="ARBA00022989"/>
    </source>
</evidence>
<gene>
    <name evidence="15" type="primary">cls</name>
    <name evidence="15" type="ORF">IPV69_03325</name>
</gene>
<keyword evidence="10" id="KW-0594">Phospholipid biosynthesis</keyword>
<dbReference type="GO" id="GO:0032049">
    <property type="term" value="P:cardiolipin biosynthetic process"/>
    <property type="evidence" value="ECO:0007669"/>
    <property type="project" value="UniProtKB-UniRule"/>
</dbReference>
<evidence type="ECO:0000256" key="3">
    <source>
        <dbReference type="ARBA" id="ARBA00022516"/>
    </source>
</evidence>
<dbReference type="SUPFAM" id="SSF56024">
    <property type="entry name" value="Phospholipase D/nuclease"/>
    <property type="match status" value="2"/>
</dbReference>
<keyword evidence="9 13" id="KW-0472">Membrane</keyword>
<dbReference type="GO" id="GO:0005886">
    <property type="term" value="C:plasma membrane"/>
    <property type="evidence" value="ECO:0007669"/>
    <property type="project" value="UniProtKB-SubCell"/>
</dbReference>
<name>A0A7M2X5J1_9BACT</name>
<dbReference type="PROSITE" id="PS50035">
    <property type="entry name" value="PLD"/>
    <property type="match status" value="2"/>
</dbReference>
<evidence type="ECO:0000256" key="10">
    <source>
        <dbReference type="ARBA" id="ARBA00023209"/>
    </source>
</evidence>
<evidence type="ECO:0000256" key="8">
    <source>
        <dbReference type="ARBA" id="ARBA00023098"/>
    </source>
</evidence>
<evidence type="ECO:0000313" key="16">
    <source>
        <dbReference type="Proteomes" id="UP000593765"/>
    </source>
</evidence>
<keyword evidence="7 13" id="KW-1133">Transmembrane helix</keyword>
<dbReference type="Pfam" id="PF13091">
    <property type="entry name" value="PLDc_2"/>
    <property type="match status" value="2"/>
</dbReference>
<evidence type="ECO:0000256" key="11">
    <source>
        <dbReference type="ARBA" id="ARBA00023264"/>
    </source>
</evidence>
<organism evidence="15 16">
    <name type="scientific">Humisphaera borealis</name>
    <dbReference type="NCBI Taxonomy" id="2807512"/>
    <lineage>
        <taxon>Bacteria</taxon>
        <taxon>Pseudomonadati</taxon>
        <taxon>Planctomycetota</taxon>
        <taxon>Phycisphaerae</taxon>
        <taxon>Tepidisphaerales</taxon>
        <taxon>Tepidisphaeraceae</taxon>
        <taxon>Humisphaera</taxon>
    </lineage>
</organism>
<feature type="domain" description="PLD phosphodiesterase" evidence="14">
    <location>
        <begin position="392"/>
        <end position="419"/>
    </location>
</feature>
<keyword evidence="11" id="KW-1208">Phospholipid metabolism</keyword>
<reference evidence="15 16" key="1">
    <citation type="submission" date="2020-10" db="EMBL/GenBank/DDBJ databases">
        <title>Wide distribution of Phycisphaera-like planctomycetes from WD2101 soil group in peatlands and genome analysis of the first cultivated representative.</title>
        <authorList>
            <person name="Dedysh S.N."/>
            <person name="Beletsky A.V."/>
            <person name="Ivanova A."/>
            <person name="Kulichevskaya I.S."/>
            <person name="Suzina N.E."/>
            <person name="Philippov D.A."/>
            <person name="Rakitin A.L."/>
            <person name="Mardanov A.V."/>
            <person name="Ravin N.V."/>
        </authorList>
    </citation>
    <scope>NUCLEOTIDE SEQUENCE [LARGE SCALE GENOMIC DNA]</scope>
    <source>
        <strain evidence="15 16">M1803</strain>
    </source>
</reference>
<dbReference type="InterPro" id="IPR025202">
    <property type="entry name" value="PLD-like_dom"/>
</dbReference>
<feature type="domain" description="PLD phosphodiesterase" evidence="14">
    <location>
        <begin position="212"/>
        <end position="239"/>
    </location>
</feature>
<dbReference type="AlphaFoldDB" id="A0A7M2X5J1"/>
<keyword evidence="2" id="KW-1003">Cell membrane</keyword>
<keyword evidence="8" id="KW-0443">Lipid metabolism</keyword>
<protein>
    <recommendedName>
        <fullName evidence="12">Cardiolipin synthase</fullName>
        <ecNumber evidence="12">2.7.8.-</ecNumber>
    </recommendedName>
</protein>
<evidence type="ECO:0000256" key="6">
    <source>
        <dbReference type="ARBA" id="ARBA00022737"/>
    </source>
</evidence>
<accession>A0A7M2X5J1</accession>
<dbReference type="EMBL" id="CP063458">
    <property type="protein sequence ID" value="QOV92321.1"/>
    <property type="molecule type" value="Genomic_DNA"/>
</dbReference>
<dbReference type="GO" id="GO:0008808">
    <property type="term" value="F:cardiolipin synthase activity"/>
    <property type="evidence" value="ECO:0007669"/>
    <property type="project" value="UniProtKB-UniRule"/>
</dbReference>
<evidence type="ECO:0000256" key="5">
    <source>
        <dbReference type="ARBA" id="ARBA00022692"/>
    </source>
</evidence>
<evidence type="ECO:0000256" key="9">
    <source>
        <dbReference type="ARBA" id="ARBA00023136"/>
    </source>
</evidence>
<keyword evidence="16" id="KW-1185">Reference proteome</keyword>
<evidence type="ECO:0000259" key="14">
    <source>
        <dbReference type="PROSITE" id="PS50035"/>
    </source>
</evidence>
<feature type="transmembrane region" description="Helical" evidence="13">
    <location>
        <begin position="35"/>
        <end position="53"/>
    </location>
</feature>
<dbReference type="CDD" id="cd09152">
    <property type="entry name" value="PLDc_EcCLS_like_1"/>
    <property type="match status" value="1"/>
</dbReference>
<keyword evidence="6" id="KW-0677">Repeat</keyword>
<dbReference type="CDD" id="cd09158">
    <property type="entry name" value="PLDc_EcCLS_like_2"/>
    <property type="match status" value="1"/>
</dbReference>
<keyword evidence="5 13" id="KW-0812">Transmembrane</keyword>
<evidence type="ECO:0000313" key="15">
    <source>
        <dbReference type="EMBL" id="QOV92321.1"/>
    </source>
</evidence>
<evidence type="ECO:0000256" key="2">
    <source>
        <dbReference type="ARBA" id="ARBA00022475"/>
    </source>
</evidence>
<dbReference type="Pfam" id="PF13396">
    <property type="entry name" value="PLDc_N"/>
    <property type="match status" value="1"/>
</dbReference>